<name>L1JYD3_GUITC</name>
<dbReference type="STRING" id="905079.L1JYD3"/>
<dbReference type="InterPro" id="IPR011989">
    <property type="entry name" value="ARM-like"/>
</dbReference>
<feature type="domain" description="TATA-binding protein interacting (TIP20)" evidence="6">
    <location>
        <begin position="1050"/>
        <end position="1205"/>
    </location>
</feature>
<dbReference type="eggNOG" id="KOG1824">
    <property type="taxonomic scope" value="Eukaryota"/>
</dbReference>
<dbReference type="RefSeq" id="XP_005840342.1">
    <property type="nucleotide sequence ID" value="XM_005840285.1"/>
</dbReference>
<dbReference type="OMA" id="AYIPHFQ"/>
<dbReference type="KEGG" id="gtt:GUITHDRAFT_101066"/>
<dbReference type="HOGENOM" id="CLU_007157_0_0_1"/>
<evidence type="ECO:0000313" key="8">
    <source>
        <dbReference type="EnsemblProtists" id="EKX53362"/>
    </source>
</evidence>
<dbReference type="AlphaFoldDB" id="L1JYD3"/>
<protein>
    <recommendedName>
        <fullName evidence="6">TATA-binding protein interacting (TIP20) domain-containing protein</fullName>
    </recommendedName>
</protein>
<proteinExistence type="inferred from homology"/>
<keyword evidence="9" id="KW-1185">Reference proteome</keyword>
<evidence type="ECO:0000256" key="4">
    <source>
        <dbReference type="PROSITE-ProRule" id="PRU00103"/>
    </source>
</evidence>
<evidence type="ECO:0000256" key="3">
    <source>
        <dbReference type="ARBA" id="ARBA00022786"/>
    </source>
</evidence>
<organism evidence="7">
    <name type="scientific">Guillardia theta (strain CCMP2712)</name>
    <name type="common">Cryptophyte</name>
    <dbReference type="NCBI Taxonomy" id="905079"/>
    <lineage>
        <taxon>Eukaryota</taxon>
        <taxon>Cryptophyceae</taxon>
        <taxon>Pyrenomonadales</taxon>
        <taxon>Geminigeraceae</taxon>
        <taxon>Guillardia</taxon>
    </lineage>
</organism>
<dbReference type="PaxDb" id="55529-EKX53362"/>
<evidence type="ECO:0000256" key="5">
    <source>
        <dbReference type="SAM" id="MobiDB-lite"/>
    </source>
</evidence>
<comment type="similarity">
    <text evidence="1">Belongs to the CAND family.</text>
</comment>
<evidence type="ECO:0000256" key="1">
    <source>
        <dbReference type="ARBA" id="ARBA00007657"/>
    </source>
</evidence>
<dbReference type="Pfam" id="PF08623">
    <property type="entry name" value="TIP120"/>
    <property type="match status" value="1"/>
</dbReference>
<dbReference type="EnsemblProtists" id="EKX53362">
    <property type="protein sequence ID" value="EKX53362"/>
    <property type="gene ID" value="GUITHDRAFT_101066"/>
</dbReference>
<reference evidence="7 9" key="1">
    <citation type="journal article" date="2012" name="Nature">
        <title>Algal genomes reveal evolutionary mosaicism and the fate of nucleomorphs.</title>
        <authorList>
            <consortium name="DOE Joint Genome Institute"/>
            <person name="Curtis B.A."/>
            <person name="Tanifuji G."/>
            <person name="Burki F."/>
            <person name="Gruber A."/>
            <person name="Irimia M."/>
            <person name="Maruyama S."/>
            <person name="Arias M.C."/>
            <person name="Ball S.G."/>
            <person name="Gile G.H."/>
            <person name="Hirakawa Y."/>
            <person name="Hopkins J.F."/>
            <person name="Kuo A."/>
            <person name="Rensing S.A."/>
            <person name="Schmutz J."/>
            <person name="Symeonidi A."/>
            <person name="Elias M."/>
            <person name="Eveleigh R.J."/>
            <person name="Herman E.K."/>
            <person name="Klute M.J."/>
            <person name="Nakayama T."/>
            <person name="Obornik M."/>
            <person name="Reyes-Prieto A."/>
            <person name="Armbrust E.V."/>
            <person name="Aves S.J."/>
            <person name="Beiko R.G."/>
            <person name="Coutinho P."/>
            <person name="Dacks J.B."/>
            <person name="Durnford D.G."/>
            <person name="Fast N.M."/>
            <person name="Green B.R."/>
            <person name="Grisdale C.J."/>
            <person name="Hempel F."/>
            <person name="Henrissat B."/>
            <person name="Hoppner M.P."/>
            <person name="Ishida K."/>
            <person name="Kim E."/>
            <person name="Koreny L."/>
            <person name="Kroth P.G."/>
            <person name="Liu Y."/>
            <person name="Malik S.B."/>
            <person name="Maier U.G."/>
            <person name="McRose D."/>
            <person name="Mock T."/>
            <person name="Neilson J.A."/>
            <person name="Onodera N.T."/>
            <person name="Poole A.M."/>
            <person name="Pritham E.J."/>
            <person name="Richards T.A."/>
            <person name="Rocap G."/>
            <person name="Roy S.W."/>
            <person name="Sarai C."/>
            <person name="Schaack S."/>
            <person name="Shirato S."/>
            <person name="Slamovits C.H."/>
            <person name="Spencer D.F."/>
            <person name="Suzuki S."/>
            <person name="Worden A.Z."/>
            <person name="Zauner S."/>
            <person name="Barry K."/>
            <person name="Bell C."/>
            <person name="Bharti A.K."/>
            <person name="Crow J.A."/>
            <person name="Grimwood J."/>
            <person name="Kramer R."/>
            <person name="Lindquist E."/>
            <person name="Lucas S."/>
            <person name="Salamov A."/>
            <person name="McFadden G.I."/>
            <person name="Lane C.E."/>
            <person name="Keeling P.J."/>
            <person name="Gray M.W."/>
            <person name="Grigoriev I.V."/>
            <person name="Archibald J.M."/>
        </authorList>
    </citation>
    <scope>NUCLEOTIDE SEQUENCE</scope>
    <source>
        <strain evidence="7 9">CCMP2712</strain>
    </source>
</reference>
<reference evidence="8" key="3">
    <citation type="submission" date="2016-03" db="UniProtKB">
        <authorList>
            <consortium name="EnsemblProtists"/>
        </authorList>
    </citation>
    <scope>IDENTIFICATION</scope>
</reference>
<evidence type="ECO:0000313" key="9">
    <source>
        <dbReference type="Proteomes" id="UP000011087"/>
    </source>
</evidence>
<feature type="repeat" description="HEAT" evidence="4">
    <location>
        <begin position="46"/>
        <end position="83"/>
    </location>
</feature>
<dbReference type="PROSITE" id="PS50077">
    <property type="entry name" value="HEAT_REPEAT"/>
    <property type="match status" value="1"/>
</dbReference>
<dbReference type="SUPFAM" id="SSF48371">
    <property type="entry name" value="ARM repeat"/>
    <property type="match status" value="1"/>
</dbReference>
<accession>L1JYD3</accession>
<dbReference type="EMBL" id="JH992970">
    <property type="protein sequence ID" value="EKX53362.1"/>
    <property type="molecule type" value="Genomic_DNA"/>
</dbReference>
<dbReference type="Gene3D" id="1.25.10.10">
    <property type="entry name" value="Leucine-rich Repeat Variant"/>
    <property type="match status" value="1"/>
</dbReference>
<feature type="region of interest" description="Disordered" evidence="5">
    <location>
        <begin position="401"/>
        <end position="422"/>
    </location>
</feature>
<feature type="compositionally biased region" description="Basic and acidic residues" evidence="5">
    <location>
        <begin position="410"/>
        <end position="420"/>
    </location>
</feature>
<keyword evidence="2" id="KW-0677">Repeat</keyword>
<dbReference type="InterPro" id="IPR021133">
    <property type="entry name" value="HEAT_type_2"/>
</dbReference>
<reference evidence="9" key="2">
    <citation type="submission" date="2012-11" db="EMBL/GenBank/DDBJ databases">
        <authorList>
            <person name="Kuo A."/>
            <person name="Curtis B.A."/>
            <person name="Tanifuji G."/>
            <person name="Burki F."/>
            <person name="Gruber A."/>
            <person name="Irimia M."/>
            <person name="Maruyama S."/>
            <person name="Arias M.C."/>
            <person name="Ball S.G."/>
            <person name="Gile G.H."/>
            <person name="Hirakawa Y."/>
            <person name="Hopkins J.F."/>
            <person name="Rensing S.A."/>
            <person name="Schmutz J."/>
            <person name="Symeonidi A."/>
            <person name="Elias M."/>
            <person name="Eveleigh R.J."/>
            <person name="Herman E.K."/>
            <person name="Klute M.J."/>
            <person name="Nakayama T."/>
            <person name="Obornik M."/>
            <person name="Reyes-Prieto A."/>
            <person name="Armbrust E.V."/>
            <person name="Aves S.J."/>
            <person name="Beiko R.G."/>
            <person name="Coutinho P."/>
            <person name="Dacks J.B."/>
            <person name="Durnford D.G."/>
            <person name="Fast N.M."/>
            <person name="Green B.R."/>
            <person name="Grisdale C."/>
            <person name="Hempe F."/>
            <person name="Henrissat B."/>
            <person name="Hoppner M.P."/>
            <person name="Ishida K.-I."/>
            <person name="Kim E."/>
            <person name="Koreny L."/>
            <person name="Kroth P.G."/>
            <person name="Liu Y."/>
            <person name="Malik S.-B."/>
            <person name="Maier U.G."/>
            <person name="McRose D."/>
            <person name="Mock T."/>
            <person name="Neilson J.A."/>
            <person name="Onodera N.T."/>
            <person name="Poole A.M."/>
            <person name="Pritham E.J."/>
            <person name="Richards T.A."/>
            <person name="Rocap G."/>
            <person name="Roy S.W."/>
            <person name="Sarai C."/>
            <person name="Schaack S."/>
            <person name="Shirato S."/>
            <person name="Slamovits C.H."/>
            <person name="Spencer D.F."/>
            <person name="Suzuki S."/>
            <person name="Worden A.Z."/>
            <person name="Zauner S."/>
            <person name="Barry K."/>
            <person name="Bell C."/>
            <person name="Bharti A.K."/>
            <person name="Crow J.A."/>
            <person name="Grimwood J."/>
            <person name="Kramer R."/>
            <person name="Lindquist E."/>
            <person name="Lucas S."/>
            <person name="Salamov A."/>
            <person name="McFadden G.I."/>
            <person name="Lane C.E."/>
            <person name="Keeling P.J."/>
            <person name="Gray M.W."/>
            <person name="Grigoriev I.V."/>
            <person name="Archibald J.M."/>
        </authorList>
    </citation>
    <scope>NUCLEOTIDE SEQUENCE</scope>
    <source>
        <strain evidence="9">CCMP2712</strain>
    </source>
</reference>
<evidence type="ECO:0000259" key="6">
    <source>
        <dbReference type="Pfam" id="PF08623"/>
    </source>
</evidence>
<dbReference type="GO" id="GO:0010265">
    <property type="term" value="P:SCF complex assembly"/>
    <property type="evidence" value="ECO:0007669"/>
    <property type="project" value="InterPro"/>
</dbReference>
<dbReference type="InterPro" id="IPR016024">
    <property type="entry name" value="ARM-type_fold"/>
</dbReference>
<evidence type="ECO:0000256" key="2">
    <source>
        <dbReference type="ARBA" id="ARBA00022737"/>
    </source>
</evidence>
<dbReference type="GeneID" id="17309915"/>
<keyword evidence="3" id="KW-0833">Ubl conjugation pathway</keyword>
<dbReference type="InterPro" id="IPR013932">
    <property type="entry name" value="TATA-bd_TIP120"/>
</dbReference>
<gene>
    <name evidence="7" type="ORF">GUITHDRAFT_101066</name>
</gene>
<dbReference type="Proteomes" id="UP000011087">
    <property type="component" value="Unassembled WGS sequence"/>
</dbReference>
<dbReference type="PANTHER" id="PTHR12696">
    <property type="entry name" value="TIP120"/>
    <property type="match status" value="1"/>
</dbReference>
<dbReference type="Pfam" id="PF25782">
    <property type="entry name" value="TPR_CAND1"/>
    <property type="match status" value="1"/>
</dbReference>
<dbReference type="OrthoDB" id="6260732at2759"/>
<sequence length="1234" mass="136760">MSFSMASLIEKLNARDKDERYMAMHDLSADLDRDTIKLENELERRVVSIILKHLEDTSTDVKQQAVRTIASLARKVQEPQLEEIADKLATHIINKTDEERRDIGSIGLKTLVGVVNQQTAPAVLKRVTPKLQIGIQGETEVAHYCLEILNDLLKNFGMLMQRELPALQTSILPMLASPIAATRKRVSICVASLAICAPDQLFANLVSTIFVSMGEAKSPDEIRTFIQTIAGISRSVGHRLGRELKRIIPLLIELCESPKHQEDVEMLENCLQAFESFVLRCPKEIGSHLDKIVNISLKFIKYDPNYADDEDDGDDMEEDEQEEDEFSDDGDYSGDDDNSWKVRSAAVKCLAAVIRTRPEMLKELYEAVLPQLIIRFREREEIVKMEIFSALKDLLRQTQGRTANPDAMDEDHPSGNDSHHLPNTVVSMLDVDKLVKAITKQMKDKSFKTKERCLELLRELILVLNGGLNNYLVNLVPDIAKAIEKSAKTSLKVEALTFLCLLLEKHPGADFSKHVKDLGPSVLASVADSNYKISAVALRVCGRFTTAKHGGKRLLQGEDQFIQNMYTSAFGRLNSQDQDLEVKEAAILTMGEIIATLGDIVGPSNLNGCLPVLLERLRNETTRVTSLKAIATVAKSDLQIDISIICKDVILECSTFLRKNDRALKQAALMTLNSLIASYGKMIGDSLYETVMKELTILVSDAELHLTHLALQLCSCMVSKSPNENVNLIHSYILPRVLVLLQSPLLQGIARNSLRSLFANLVQAGSGSKYKELLGQLLGIVDGGNQLSRQSLSSIAQCVSSLCGAVADSERIATLQGFMNTLGNPSGAEQMKQLLLHCVGEIGREFDLSQFSLENVIMNSFTSTSEDTKAAASYALGSIAMGAISKYLPYILTQIESQAEYRYLLLQSLRQLITLKASDGGIGKGHDSLAGHMSTVMNLLMDQCDSDDEGVRSMVAECLGKLALIAPTEVLPKLKELITRDSVETRATAVHSLKFTITDNAPVQELATCITDFLLLLKDDHIMVRRAVLTTLNSATHNKPALIRPLLKTDWLLPSLYGESVYKQDLVRTVNLGPFQHKVDDGAELRKLALAAMDTLLDKCAEQLDTSAFLHHLQDRLSDELDDIKQAAYQMLCKLAVREPFFVREVLDTLADPLKTVLNKKTKENASPQDVERHNELQRSAMITVATLNKMHDSNTCHKFVSMYESILQDAKLKALLESVSNDTEGSTSVAMEF</sequence>
<dbReference type="InterPro" id="IPR039852">
    <property type="entry name" value="CAND1/CAND2"/>
</dbReference>
<feature type="region of interest" description="Disordered" evidence="5">
    <location>
        <begin position="308"/>
        <end position="337"/>
    </location>
</feature>
<evidence type="ECO:0000313" key="7">
    <source>
        <dbReference type="EMBL" id="EKX53362.1"/>
    </source>
</evidence>